<evidence type="ECO:0000313" key="3">
    <source>
        <dbReference type="Proteomes" id="UP001291309"/>
    </source>
</evidence>
<evidence type="ECO:0000313" key="2">
    <source>
        <dbReference type="EMBL" id="MDY7227320.1"/>
    </source>
</evidence>
<reference evidence="2 3" key="1">
    <citation type="submission" date="2023-12" db="EMBL/GenBank/DDBJ databases">
        <title>the genome sequence of Hyalangium sp. s54d21.</title>
        <authorList>
            <person name="Zhang X."/>
        </authorList>
    </citation>
    <scope>NUCLEOTIDE SEQUENCE [LARGE SCALE GENOMIC DNA]</scope>
    <source>
        <strain evidence="3">s54d21</strain>
    </source>
</reference>
<organism evidence="2 3">
    <name type="scientific">Hyalangium rubrum</name>
    <dbReference type="NCBI Taxonomy" id="3103134"/>
    <lineage>
        <taxon>Bacteria</taxon>
        <taxon>Pseudomonadati</taxon>
        <taxon>Myxococcota</taxon>
        <taxon>Myxococcia</taxon>
        <taxon>Myxococcales</taxon>
        <taxon>Cystobacterineae</taxon>
        <taxon>Archangiaceae</taxon>
        <taxon>Hyalangium</taxon>
    </lineage>
</organism>
<accession>A0ABU5H5F8</accession>
<feature type="domain" description="Immunity MXAN-0049 protein" evidence="1">
    <location>
        <begin position="86"/>
        <end position="185"/>
    </location>
</feature>
<dbReference type="InterPro" id="IPR012433">
    <property type="entry name" value="Imm11"/>
</dbReference>
<dbReference type="EMBL" id="JAXIVS010000004">
    <property type="protein sequence ID" value="MDY7227320.1"/>
    <property type="molecule type" value="Genomic_DNA"/>
</dbReference>
<gene>
    <name evidence="2" type="ORF">SYV04_12990</name>
</gene>
<protein>
    <recommendedName>
        <fullName evidence="1">Immunity MXAN-0049 protein domain-containing protein</fullName>
    </recommendedName>
</protein>
<sequence>MPQHFFKLYDDVYVPRRWHLATPTDGQGREVDDWQFTEGRALRIEGRLKIRVEHAGRPLDFAEAGLKIPVVHVKVASLFTELAPQDVQLIPVDIEGQPDQYLILVATRCVRCIDEKASRIRLWTHEDGVPEKVGRYRDVRDMRIDQERVGDAKVFRPWGWEGTLIVSGDIKSALTRMGAAGPKFTGV</sequence>
<proteinExistence type="predicted"/>
<name>A0ABU5H5F8_9BACT</name>
<dbReference type="Proteomes" id="UP001291309">
    <property type="component" value="Unassembled WGS sequence"/>
</dbReference>
<dbReference type="RefSeq" id="WP_321546047.1">
    <property type="nucleotide sequence ID" value="NZ_JAXIVS010000004.1"/>
</dbReference>
<keyword evidence="3" id="KW-1185">Reference proteome</keyword>
<comment type="caution">
    <text evidence="2">The sequence shown here is derived from an EMBL/GenBank/DDBJ whole genome shotgun (WGS) entry which is preliminary data.</text>
</comment>
<dbReference type="Pfam" id="PF07791">
    <property type="entry name" value="Imm11"/>
    <property type="match status" value="1"/>
</dbReference>
<evidence type="ECO:0000259" key="1">
    <source>
        <dbReference type="Pfam" id="PF07791"/>
    </source>
</evidence>